<protein>
    <submittedName>
        <fullName evidence="2">Uncharacterized protein</fullName>
    </submittedName>
</protein>
<feature type="coiled-coil region" evidence="1">
    <location>
        <begin position="26"/>
        <end position="167"/>
    </location>
</feature>
<comment type="caution">
    <text evidence="2">The sequence shown here is derived from an EMBL/GenBank/DDBJ whole genome shotgun (WGS) entry which is preliminary data.</text>
</comment>
<name>A0A3M8B229_9BACL</name>
<keyword evidence="3" id="KW-1185">Reference proteome</keyword>
<dbReference type="RefSeq" id="WP_122904696.1">
    <property type="nucleotide sequence ID" value="NZ_RHHS01000024.1"/>
</dbReference>
<evidence type="ECO:0000313" key="2">
    <source>
        <dbReference type="EMBL" id="RNB57370.1"/>
    </source>
</evidence>
<evidence type="ECO:0000256" key="1">
    <source>
        <dbReference type="SAM" id="Coils"/>
    </source>
</evidence>
<dbReference type="Proteomes" id="UP000268829">
    <property type="component" value="Unassembled WGS sequence"/>
</dbReference>
<sequence>MFQELNSQVAQVKAQLRQKLHAEHNVKLLQEQYKAAVQKRDSLHKQLQREQRDVDKLTGMSFGAFFYSLIGKKEEKLSKETEELLQAKIKYEEAADTVKELEEELAEVKSRLQQMSDLEARLAALLVEKERLIRKQRPELAEQLRVHSEREAELEAHEKELKEAISAGNAAVLQLRKAIDKLDSASSWGAWDMLGGGTLSTAMKHSRINEARESIHQAQRSLRRFERELQDVQRQSHIRIEIGEMLTFADFFFDNIITDWIVQDRISTSLRQAKEKRAKVESLLNNLQRELKAVEAEIAELRQKSLALIENA</sequence>
<evidence type="ECO:0000313" key="3">
    <source>
        <dbReference type="Proteomes" id="UP000268829"/>
    </source>
</evidence>
<feature type="coiled-coil region" evidence="1">
    <location>
        <begin position="270"/>
        <end position="311"/>
    </location>
</feature>
<accession>A0A3M8B229</accession>
<dbReference type="EMBL" id="RHHS01000024">
    <property type="protein sequence ID" value="RNB57370.1"/>
    <property type="molecule type" value="Genomic_DNA"/>
</dbReference>
<organism evidence="2 3">
    <name type="scientific">Brevibacillus gelatini</name>
    <dbReference type="NCBI Taxonomy" id="1655277"/>
    <lineage>
        <taxon>Bacteria</taxon>
        <taxon>Bacillati</taxon>
        <taxon>Bacillota</taxon>
        <taxon>Bacilli</taxon>
        <taxon>Bacillales</taxon>
        <taxon>Paenibacillaceae</taxon>
        <taxon>Brevibacillus</taxon>
    </lineage>
</organism>
<dbReference type="AlphaFoldDB" id="A0A3M8B229"/>
<gene>
    <name evidence="2" type="ORF">EDM57_10400</name>
</gene>
<proteinExistence type="predicted"/>
<keyword evidence="1" id="KW-0175">Coiled coil</keyword>
<feature type="coiled-coil region" evidence="1">
    <location>
        <begin position="208"/>
        <end position="235"/>
    </location>
</feature>
<dbReference type="OrthoDB" id="3540923at2"/>
<reference evidence="2 3" key="1">
    <citation type="submission" date="2018-10" db="EMBL/GenBank/DDBJ databases">
        <title>Phylogenomics of Brevibacillus.</title>
        <authorList>
            <person name="Dunlap C."/>
        </authorList>
    </citation>
    <scope>NUCLEOTIDE SEQUENCE [LARGE SCALE GENOMIC DNA]</scope>
    <source>
        <strain evidence="2 3">DSM 100115</strain>
    </source>
</reference>